<gene>
    <name evidence="4" type="ORF">F4553_004000</name>
</gene>
<feature type="transmembrane region" description="Helical" evidence="3">
    <location>
        <begin position="256"/>
        <end position="275"/>
    </location>
</feature>
<dbReference type="AlphaFoldDB" id="A0A841BV46"/>
<name>A0A841BV46_9ACTN</name>
<dbReference type="GO" id="GO:0016020">
    <property type="term" value="C:membrane"/>
    <property type="evidence" value="ECO:0007669"/>
    <property type="project" value="InterPro"/>
</dbReference>
<feature type="transmembrane region" description="Helical" evidence="3">
    <location>
        <begin position="230"/>
        <end position="250"/>
    </location>
</feature>
<dbReference type="GO" id="GO:0016780">
    <property type="term" value="F:phosphotransferase activity, for other substituted phosphate groups"/>
    <property type="evidence" value="ECO:0007669"/>
    <property type="project" value="InterPro"/>
</dbReference>
<accession>A0A841BV46</accession>
<dbReference type="InterPro" id="IPR000462">
    <property type="entry name" value="CDP-OH_P_trans"/>
</dbReference>
<dbReference type="EMBL" id="JACHMN010000002">
    <property type="protein sequence ID" value="MBB5870621.1"/>
    <property type="molecule type" value="Genomic_DNA"/>
</dbReference>
<feature type="transmembrane region" description="Helical" evidence="3">
    <location>
        <begin position="136"/>
        <end position="154"/>
    </location>
</feature>
<sequence>MRRTPLAEVQARTYKERDSWWTVLLVDPLAGRLTRLFEPYRWVTPNRITIVAFLFGLGAAAAFAFGGARESYPLMIAGAIAYHFSFVMDCIDGKIARLNGTGSVFGAWLDYIFDRLRIVVCTIALMGGQYAATKDITFLILGGVVVFLDMFRYLNSLEIFQVNTELRNRLDEARASAGLVSSAEQGSNPDEVAKRAGNRSMLALAGDSAGLGLFQKVRAVLRRSRIRPHLVGGIEFQMAVFIIAPLLGAWTIVPVTIVSGALMVLFELAVIYMLYRATMNVTRQIEAIKVPAQRAGEHAADLAAVPQS</sequence>
<keyword evidence="3" id="KW-0812">Transmembrane</keyword>
<keyword evidence="3" id="KW-1133">Transmembrane helix</keyword>
<dbReference type="Pfam" id="PF01066">
    <property type="entry name" value="CDP-OH_P_transf"/>
    <property type="match status" value="1"/>
</dbReference>
<evidence type="ECO:0000256" key="2">
    <source>
        <dbReference type="RuleBase" id="RU003750"/>
    </source>
</evidence>
<keyword evidence="5" id="KW-1185">Reference proteome</keyword>
<dbReference type="InterPro" id="IPR048254">
    <property type="entry name" value="CDP_ALCOHOL_P_TRANSF_CS"/>
</dbReference>
<dbReference type="Gene3D" id="1.20.120.1760">
    <property type="match status" value="1"/>
</dbReference>
<evidence type="ECO:0000313" key="5">
    <source>
        <dbReference type="Proteomes" id="UP000587527"/>
    </source>
</evidence>
<dbReference type="PROSITE" id="PS00379">
    <property type="entry name" value="CDP_ALCOHOL_P_TRANSF"/>
    <property type="match status" value="1"/>
</dbReference>
<comment type="similarity">
    <text evidence="2">Belongs to the CDP-alcohol phosphatidyltransferase class-I family.</text>
</comment>
<comment type="caution">
    <text evidence="4">The sequence shown here is derived from an EMBL/GenBank/DDBJ whole genome shotgun (WGS) entry which is preliminary data.</text>
</comment>
<evidence type="ECO:0000313" key="4">
    <source>
        <dbReference type="EMBL" id="MBB5870621.1"/>
    </source>
</evidence>
<evidence type="ECO:0000256" key="3">
    <source>
        <dbReference type="SAM" id="Phobius"/>
    </source>
</evidence>
<proteinExistence type="inferred from homology"/>
<feature type="transmembrane region" description="Helical" evidence="3">
    <location>
        <begin position="48"/>
        <end position="66"/>
    </location>
</feature>
<keyword evidence="1 2" id="KW-0808">Transferase</keyword>
<dbReference type="RefSeq" id="WP_184838128.1">
    <property type="nucleotide sequence ID" value="NZ_JACHMN010000002.1"/>
</dbReference>
<protein>
    <submittedName>
        <fullName evidence="4">Phosphatidylglycerophosphate synthase</fullName>
    </submittedName>
</protein>
<evidence type="ECO:0000256" key="1">
    <source>
        <dbReference type="ARBA" id="ARBA00022679"/>
    </source>
</evidence>
<keyword evidence="3" id="KW-0472">Membrane</keyword>
<dbReference type="InterPro" id="IPR043130">
    <property type="entry name" value="CDP-OH_PTrfase_TM_dom"/>
</dbReference>
<dbReference type="GO" id="GO:0008654">
    <property type="term" value="P:phospholipid biosynthetic process"/>
    <property type="evidence" value="ECO:0007669"/>
    <property type="project" value="InterPro"/>
</dbReference>
<dbReference type="Proteomes" id="UP000587527">
    <property type="component" value="Unassembled WGS sequence"/>
</dbReference>
<reference evidence="4 5" key="1">
    <citation type="submission" date="2020-08" db="EMBL/GenBank/DDBJ databases">
        <title>Sequencing the genomes of 1000 actinobacteria strains.</title>
        <authorList>
            <person name="Klenk H.-P."/>
        </authorList>
    </citation>
    <scope>NUCLEOTIDE SEQUENCE [LARGE SCALE GENOMIC DNA]</scope>
    <source>
        <strain evidence="4 5">DSM 45362</strain>
    </source>
</reference>
<organism evidence="4 5">
    <name type="scientific">Allocatelliglobosispora scoriae</name>
    <dbReference type="NCBI Taxonomy" id="643052"/>
    <lineage>
        <taxon>Bacteria</taxon>
        <taxon>Bacillati</taxon>
        <taxon>Actinomycetota</taxon>
        <taxon>Actinomycetes</taxon>
        <taxon>Micromonosporales</taxon>
        <taxon>Micromonosporaceae</taxon>
        <taxon>Allocatelliglobosispora</taxon>
    </lineage>
</organism>